<organism evidence="1 2">
    <name type="scientific">Candidatus Coatesbacteria bacterium 4484_99</name>
    <dbReference type="NCBI Taxonomy" id="1970774"/>
    <lineage>
        <taxon>Bacteria</taxon>
        <taxon>Candidatus Coatesiibacteriota</taxon>
    </lineage>
</organism>
<accession>A0A1W9S0P5</accession>
<sequence>MRIVIISLSALILLTSLSSGVEYKVITNGEKIYLSNPDLDLLKADDLTALGWYYHFSLGDNERAKTLFVNSLHRNPADTDALEGLFIIEFLMG</sequence>
<proteinExistence type="predicted"/>
<name>A0A1W9S0P5_9BACT</name>
<evidence type="ECO:0008006" key="3">
    <source>
        <dbReference type="Google" id="ProtNLM"/>
    </source>
</evidence>
<comment type="caution">
    <text evidence="1">The sequence shown here is derived from an EMBL/GenBank/DDBJ whole genome shotgun (WGS) entry which is preliminary data.</text>
</comment>
<evidence type="ECO:0000313" key="2">
    <source>
        <dbReference type="Proteomes" id="UP000192611"/>
    </source>
</evidence>
<protein>
    <recommendedName>
        <fullName evidence="3">Tetratricopeptide repeat protein</fullName>
    </recommendedName>
</protein>
<evidence type="ECO:0000313" key="1">
    <source>
        <dbReference type="EMBL" id="OQX90222.1"/>
    </source>
</evidence>
<gene>
    <name evidence="1" type="ORF">B6D57_04260</name>
</gene>
<reference evidence="2" key="1">
    <citation type="submission" date="2017-03" db="EMBL/GenBank/DDBJ databases">
        <title>Novel pathways for hydrocarbon cycling and metabolic interdependencies in hydrothermal sediment communities.</title>
        <authorList>
            <person name="Dombrowski N."/>
            <person name="Seitz K."/>
            <person name="Teske A."/>
            <person name="Baker B."/>
        </authorList>
    </citation>
    <scope>NUCLEOTIDE SEQUENCE [LARGE SCALE GENOMIC DNA]</scope>
</reference>
<dbReference type="EMBL" id="NATQ01000086">
    <property type="protein sequence ID" value="OQX90222.1"/>
    <property type="molecule type" value="Genomic_DNA"/>
</dbReference>
<dbReference type="AlphaFoldDB" id="A0A1W9S0P5"/>
<dbReference type="Proteomes" id="UP000192611">
    <property type="component" value="Unassembled WGS sequence"/>
</dbReference>